<dbReference type="RefSeq" id="WP_138787671.1">
    <property type="nucleotide sequence ID" value="NZ_JBHTGQ010000002.1"/>
</dbReference>
<comment type="caution">
    <text evidence="2">The sequence shown here is derived from an EMBL/GenBank/DDBJ whole genome shotgun (WGS) entry which is preliminary data.</text>
</comment>
<dbReference type="EMBL" id="JBHTGQ010000002">
    <property type="protein sequence ID" value="MFC7748618.1"/>
    <property type="molecule type" value="Genomic_DNA"/>
</dbReference>
<keyword evidence="3" id="KW-1185">Reference proteome</keyword>
<feature type="compositionally biased region" description="Acidic residues" evidence="1">
    <location>
        <begin position="34"/>
        <end position="47"/>
    </location>
</feature>
<dbReference type="Proteomes" id="UP001596528">
    <property type="component" value="Unassembled WGS sequence"/>
</dbReference>
<dbReference type="Pfam" id="PF14006">
    <property type="entry name" value="YqzL"/>
    <property type="match status" value="1"/>
</dbReference>
<accession>A0ABW2V2X4</accession>
<sequence>MRDFSWKYFAMTGDLESYLLYKESRPAALTGAEAGDDGEWPEDDGDWYSDNTR</sequence>
<reference evidence="3" key="1">
    <citation type="journal article" date="2019" name="Int. J. Syst. Evol. Microbiol.">
        <title>The Global Catalogue of Microorganisms (GCM) 10K type strain sequencing project: providing services to taxonomists for standard genome sequencing and annotation.</title>
        <authorList>
            <consortium name="The Broad Institute Genomics Platform"/>
            <consortium name="The Broad Institute Genome Sequencing Center for Infectious Disease"/>
            <person name="Wu L."/>
            <person name="Ma J."/>
        </authorList>
    </citation>
    <scope>NUCLEOTIDE SEQUENCE [LARGE SCALE GENOMIC DNA]</scope>
    <source>
        <strain evidence="3">JCM 18657</strain>
    </source>
</reference>
<name>A0ABW2V2X4_9BACL</name>
<organism evidence="2 3">
    <name type="scientific">Paenibacillus thermoaerophilus</name>
    <dbReference type="NCBI Taxonomy" id="1215385"/>
    <lineage>
        <taxon>Bacteria</taxon>
        <taxon>Bacillati</taxon>
        <taxon>Bacillota</taxon>
        <taxon>Bacilli</taxon>
        <taxon>Bacillales</taxon>
        <taxon>Paenibacillaceae</taxon>
        <taxon>Paenibacillus</taxon>
    </lineage>
</organism>
<gene>
    <name evidence="2" type="ORF">ACFQWB_01485</name>
</gene>
<protein>
    <submittedName>
        <fullName evidence="2">YqzL family protein</fullName>
    </submittedName>
</protein>
<evidence type="ECO:0000256" key="1">
    <source>
        <dbReference type="SAM" id="MobiDB-lite"/>
    </source>
</evidence>
<evidence type="ECO:0000313" key="3">
    <source>
        <dbReference type="Proteomes" id="UP001596528"/>
    </source>
</evidence>
<evidence type="ECO:0000313" key="2">
    <source>
        <dbReference type="EMBL" id="MFC7748618.1"/>
    </source>
</evidence>
<proteinExistence type="predicted"/>
<dbReference type="InterPro" id="IPR025617">
    <property type="entry name" value="YqzL"/>
</dbReference>
<feature type="region of interest" description="Disordered" evidence="1">
    <location>
        <begin position="30"/>
        <end position="53"/>
    </location>
</feature>